<name>S7I646_VIBFL</name>
<protein>
    <submittedName>
        <fullName evidence="1">Uncharacterized protein</fullName>
    </submittedName>
</protein>
<evidence type="ECO:0000313" key="2">
    <source>
        <dbReference type="Proteomes" id="UP000014854"/>
    </source>
</evidence>
<gene>
    <name evidence="1" type="ORF">L910_4080</name>
</gene>
<proteinExistence type="predicted"/>
<sequence>MASVIHLAGAAEEMLGKIVSLNNQENAKEALYRQMRVWWQKILITDTPPNKDLDKTVLNAKNAVKHINDKDDLTVELDLKKQARALLDRAIANYHKIPGLSNTAEMREYYRNK</sequence>
<dbReference type="PATRIC" id="fig|1336752.4.peg.1780"/>
<accession>S7I646</accession>
<dbReference type="EMBL" id="ASXS01000006">
    <property type="protein sequence ID" value="EPP23519.1"/>
    <property type="molecule type" value="Genomic_DNA"/>
</dbReference>
<dbReference type="AlphaFoldDB" id="S7I646"/>
<comment type="caution">
    <text evidence="1">The sequence shown here is derived from an EMBL/GenBank/DDBJ whole genome shotgun (WGS) entry which is preliminary data.</text>
</comment>
<organism evidence="1 2">
    <name type="scientific">Vibrio fluvialis PG41</name>
    <dbReference type="NCBI Taxonomy" id="1336752"/>
    <lineage>
        <taxon>Bacteria</taxon>
        <taxon>Pseudomonadati</taxon>
        <taxon>Pseudomonadota</taxon>
        <taxon>Gammaproteobacteria</taxon>
        <taxon>Vibrionales</taxon>
        <taxon>Vibrionaceae</taxon>
        <taxon>Vibrio</taxon>
    </lineage>
</organism>
<dbReference type="Proteomes" id="UP000014854">
    <property type="component" value="Unassembled WGS sequence"/>
</dbReference>
<evidence type="ECO:0000313" key="1">
    <source>
        <dbReference type="EMBL" id="EPP23519.1"/>
    </source>
</evidence>
<reference evidence="1 2" key="1">
    <citation type="journal article" date="2013" name="Gut Pathog.">
        <title>Evidence of a new metabolic capacity in an emerging diarrheal pathogen: lessons from the draft genomes of Vibrio fluvialis strains PG41 and I21563.</title>
        <authorList>
            <person name="Khatri I."/>
            <person name="Mahajan S."/>
            <person name="Dureja C."/>
            <person name="Subramanian S."/>
            <person name="Raychaudhuri S."/>
        </authorList>
    </citation>
    <scope>NUCLEOTIDE SEQUENCE [LARGE SCALE GENOMIC DNA]</scope>
    <source>
        <strain evidence="1 2">PG41</strain>
    </source>
</reference>